<dbReference type="EMBL" id="FORG01000002">
    <property type="protein sequence ID" value="SFI55822.1"/>
    <property type="molecule type" value="Genomic_DNA"/>
</dbReference>
<dbReference type="InterPro" id="IPR007036">
    <property type="entry name" value="Aste_AspA_hybrid_dom"/>
</dbReference>
<dbReference type="HAMAP" id="MF_00767">
    <property type="entry name" value="Arg_catab_AstE"/>
    <property type="match status" value="1"/>
</dbReference>
<feature type="binding site" evidence="5">
    <location>
        <position position="76"/>
    </location>
    <ligand>
        <name>Zn(2+)</name>
        <dbReference type="ChEBI" id="CHEBI:29105"/>
    </ligand>
</feature>
<feature type="domain" description="AstE/AspA barrel-sandwich hybrid" evidence="7">
    <location>
        <begin position="271"/>
        <end position="344"/>
    </location>
</feature>
<dbReference type="EC" id="3.5.1.96" evidence="5 6"/>
<dbReference type="Gene3D" id="3.40.630.10">
    <property type="entry name" value="Zn peptidases"/>
    <property type="match status" value="1"/>
</dbReference>
<sequence length="346" mass="38862">MDLLTLLLEKKMDSHLNRVEGDIESTLQFPPNIKSSWLAEGVLQLIPFSQERQSQERAANQQIDTLIISAGIHGNETAPIEILIQLLSQLAQGSLPLRHNLLVIFGNLPAMRAGVRYLDNDLNRMFGGRHQNFPSGNETKRAVELEEVIRQFFREPAVMSAKKCWHLDLHTAIRGSCHEQFALLPYQTREYAADFLQWLDNSDIDAVVFHNAVGGTFSNFTSEHFNAESCTLEVGKALPFGQNDLAKFSNIAKALQDLIAGSREIKRSKSALKRYQVVDAIIKQHDSFQLNIPEDTKNFTELPEGFEIANQQDQSWQITSPANFILFPNARVAIGLRAGLLLAKLT</sequence>
<dbReference type="GO" id="GO:0016788">
    <property type="term" value="F:hydrolase activity, acting on ester bonds"/>
    <property type="evidence" value="ECO:0007669"/>
    <property type="project" value="UniProtKB-UniRule"/>
</dbReference>
<comment type="catalytic activity">
    <reaction evidence="5">
        <text>N-succinyl-L-glutamate + H2O = L-glutamate + succinate</text>
        <dbReference type="Rhea" id="RHEA:15169"/>
        <dbReference type="ChEBI" id="CHEBI:15377"/>
        <dbReference type="ChEBI" id="CHEBI:29985"/>
        <dbReference type="ChEBI" id="CHEBI:30031"/>
        <dbReference type="ChEBI" id="CHEBI:58763"/>
        <dbReference type="EC" id="3.5.1.96"/>
    </reaction>
</comment>
<reference evidence="9 12" key="3">
    <citation type="journal article" date="2017" name="Nat. Microbiol.">
        <title>Natural product diversity associated with the nematode symbionts Photorhabdus and Xenorhabdus.</title>
        <authorList>
            <person name="Tobias N.J."/>
            <person name="Wolff H."/>
            <person name="Djahanschiri B."/>
            <person name="Grundmann F."/>
            <person name="Kronenwerth M."/>
            <person name="Shi Y.M."/>
            <person name="Simonyi S."/>
            <person name="Grun P."/>
            <person name="Shapiro-Ilan D."/>
            <person name="Pidot S.J."/>
            <person name="Stinear T.P."/>
            <person name="Ebersberger I."/>
            <person name="Bode H.B."/>
        </authorList>
    </citation>
    <scope>NUCLEOTIDE SEQUENCE [LARGE SCALE GENOMIC DNA]</scope>
    <source>
        <strain evidence="9 12">DSM 17908</strain>
    </source>
</reference>
<dbReference type="GO" id="GO:0019545">
    <property type="term" value="P:L-arginine catabolic process to succinate"/>
    <property type="evidence" value="ECO:0007669"/>
    <property type="project" value="UniProtKB-UniRule"/>
</dbReference>
<keyword evidence="2 5" id="KW-0479">Metal-binding</keyword>
<dbReference type="OrthoDB" id="5290473at2"/>
<dbReference type="STRING" id="351675.SAMN05421680_102103"/>
<dbReference type="PANTHER" id="PTHR15162:SF7">
    <property type="entry name" value="SUCCINYLGLUTAMATE DESUCCINYLASE"/>
    <property type="match status" value="1"/>
</dbReference>
<evidence type="ECO:0000256" key="5">
    <source>
        <dbReference type="HAMAP-Rule" id="MF_00767"/>
    </source>
</evidence>
<organism evidence="10 11">
    <name type="scientific">Xenorhabdus mauleonii</name>
    <dbReference type="NCBI Taxonomy" id="351675"/>
    <lineage>
        <taxon>Bacteria</taxon>
        <taxon>Pseudomonadati</taxon>
        <taxon>Pseudomonadota</taxon>
        <taxon>Gammaproteobacteria</taxon>
        <taxon>Enterobacterales</taxon>
        <taxon>Morganellaceae</taxon>
        <taxon>Xenorhabdus</taxon>
    </lineage>
</organism>
<gene>
    <name evidence="5" type="primary">astE</name>
    <name evidence="10" type="ORF">SAMN05421680_102103</name>
    <name evidence="9" type="ORF">Xmau_00508</name>
</gene>
<feature type="active site" evidence="5">
    <location>
        <position position="233"/>
    </location>
</feature>
<evidence type="ECO:0000259" key="7">
    <source>
        <dbReference type="Pfam" id="PF04952"/>
    </source>
</evidence>
<dbReference type="EMBL" id="NITY01000001">
    <property type="protein sequence ID" value="PHM46112.1"/>
    <property type="molecule type" value="Genomic_DNA"/>
</dbReference>
<evidence type="ECO:0000313" key="11">
    <source>
        <dbReference type="Proteomes" id="UP000198919"/>
    </source>
</evidence>
<dbReference type="Pfam" id="PF04952">
    <property type="entry name" value="AstE_AspA_hybrid"/>
    <property type="match status" value="1"/>
</dbReference>
<comment type="pathway">
    <text evidence="5">Amino-acid degradation; L-arginine degradation via AST pathway; L-glutamate and succinate from L-arginine: step 5/5.</text>
</comment>
<feature type="binding site" evidence="5">
    <location>
        <position position="73"/>
    </location>
    <ligand>
        <name>Zn(2+)</name>
        <dbReference type="ChEBI" id="CHEBI:29105"/>
    </ligand>
</feature>
<evidence type="ECO:0000256" key="2">
    <source>
        <dbReference type="ARBA" id="ARBA00022723"/>
    </source>
</evidence>
<comment type="cofactor">
    <cofactor evidence="5">
        <name>Zn(2+)</name>
        <dbReference type="ChEBI" id="CHEBI:29105"/>
    </cofactor>
    <text evidence="5">Binds 1 zinc ion per subunit.</text>
</comment>
<protein>
    <recommendedName>
        <fullName evidence="5 6">Succinylglutamate desuccinylase</fullName>
        <ecNumber evidence="5 6">3.5.1.96</ecNumber>
    </recommendedName>
</protein>
<keyword evidence="3 5" id="KW-0378">Hydrolase</keyword>
<evidence type="ECO:0000256" key="4">
    <source>
        <dbReference type="ARBA" id="ARBA00022833"/>
    </source>
</evidence>
<dbReference type="UniPathway" id="UPA00185">
    <property type="reaction ID" value="UER00283"/>
</dbReference>
<dbReference type="SUPFAM" id="SSF53187">
    <property type="entry name" value="Zn-dependent exopeptidases"/>
    <property type="match status" value="1"/>
</dbReference>
<dbReference type="Proteomes" id="UP000224607">
    <property type="component" value="Unassembled WGS sequence"/>
</dbReference>
<evidence type="ECO:0000313" key="9">
    <source>
        <dbReference type="EMBL" id="PHM46112.1"/>
    </source>
</evidence>
<evidence type="ECO:0000313" key="12">
    <source>
        <dbReference type="Proteomes" id="UP000224607"/>
    </source>
</evidence>
<comment type="similarity">
    <text evidence="5">Belongs to the AspA/AstE family. Succinylglutamate desuccinylase subfamily.</text>
</comment>
<dbReference type="GO" id="GO:0009017">
    <property type="term" value="F:succinylglutamate desuccinylase activity"/>
    <property type="evidence" value="ECO:0007669"/>
    <property type="project" value="UniProtKB-UniRule"/>
</dbReference>
<evidence type="ECO:0000259" key="8">
    <source>
        <dbReference type="Pfam" id="PF24827"/>
    </source>
</evidence>
<dbReference type="Proteomes" id="UP000198919">
    <property type="component" value="Unassembled WGS sequence"/>
</dbReference>
<comment type="function">
    <text evidence="5">Transforms N(2)-succinylglutamate into succinate and glutamate.</text>
</comment>
<dbReference type="NCBIfam" id="NF003706">
    <property type="entry name" value="PRK05324.1"/>
    <property type="match status" value="1"/>
</dbReference>
<evidence type="ECO:0000256" key="6">
    <source>
        <dbReference type="NCBIfam" id="TIGR03242"/>
    </source>
</evidence>
<evidence type="ECO:0000313" key="10">
    <source>
        <dbReference type="EMBL" id="SFI55822.1"/>
    </source>
</evidence>
<evidence type="ECO:0000256" key="3">
    <source>
        <dbReference type="ARBA" id="ARBA00022801"/>
    </source>
</evidence>
<dbReference type="NCBIfam" id="TIGR03242">
    <property type="entry name" value="arg_catab_astE"/>
    <property type="match status" value="1"/>
</dbReference>
<dbReference type="GO" id="GO:0019544">
    <property type="term" value="P:L-arginine catabolic process to L-glutamate"/>
    <property type="evidence" value="ECO:0007669"/>
    <property type="project" value="UniProtKB-UniRule"/>
</dbReference>
<accession>A0A1I3J6C0</accession>
<evidence type="ECO:0000256" key="1">
    <source>
        <dbReference type="ARBA" id="ARBA00022503"/>
    </source>
</evidence>
<dbReference type="InterPro" id="IPR050178">
    <property type="entry name" value="AspA/AstE_fam"/>
</dbReference>
<dbReference type="Pfam" id="PF24827">
    <property type="entry name" value="AstE_AspA_cat"/>
    <property type="match status" value="1"/>
</dbReference>
<name>A0A1I3J6C0_9GAMM</name>
<reference evidence="10" key="1">
    <citation type="submission" date="2016-10" db="EMBL/GenBank/DDBJ databases">
        <authorList>
            <person name="de Groot N.N."/>
        </authorList>
    </citation>
    <scope>NUCLEOTIDE SEQUENCE [LARGE SCALE GENOMIC DNA]</scope>
    <source>
        <strain evidence="10">DSM 17908</strain>
    </source>
</reference>
<dbReference type="InterPro" id="IPR016681">
    <property type="entry name" value="SuccinylGlu_desuccinylase"/>
</dbReference>
<dbReference type="PIRSF" id="PIRSF017020">
    <property type="entry name" value="AstE"/>
    <property type="match status" value="1"/>
</dbReference>
<dbReference type="InterPro" id="IPR055438">
    <property type="entry name" value="AstE_AspA_cat"/>
</dbReference>
<feature type="domain" description="Succinylglutamate desuccinylase/Aspartoacylase catalytic" evidence="8">
    <location>
        <begin position="64"/>
        <end position="259"/>
    </location>
</feature>
<dbReference type="PANTHER" id="PTHR15162">
    <property type="entry name" value="ASPARTOACYLASE"/>
    <property type="match status" value="1"/>
</dbReference>
<proteinExistence type="inferred from homology"/>
<dbReference type="GO" id="GO:0008270">
    <property type="term" value="F:zinc ion binding"/>
    <property type="evidence" value="ECO:0007669"/>
    <property type="project" value="UniProtKB-UniRule"/>
</dbReference>
<keyword evidence="12" id="KW-1185">Reference proteome</keyword>
<dbReference type="CDD" id="cd03855">
    <property type="entry name" value="M14_ASTE"/>
    <property type="match status" value="1"/>
</dbReference>
<feature type="binding site" evidence="5">
    <location>
        <position position="170"/>
    </location>
    <ligand>
        <name>Zn(2+)</name>
        <dbReference type="ChEBI" id="CHEBI:29105"/>
    </ligand>
</feature>
<keyword evidence="4 5" id="KW-0862">Zinc</keyword>
<keyword evidence="1 5" id="KW-0056">Arginine metabolism</keyword>
<reference evidence="11" key="2">
    <citation type="submission" date="2016-10" db="EMBL/GenBank/DDBJ databases">
        <authorList>
            <person name="Varghese N."/>
            <person name="Submissions S."/>
        </authorList>
    </citation>
    <scope>NUCLEOTIDE SEQUENCE [LARGE SCALE GENOMIC DNA]</scope>
    <source>
        <strain evidence="11">DSM 17908</strain>
    </source>
</reference>
<dbReference type="AlphaFoldDB" id="A0A1I3J6C0"/>